<protein>
    <submittedName>
        <fullName evidence="12 13">Zinc finger BED domain-containing protein 1-like</fullName>
    </submittedName>
</protein>
<evidence type="ECO:0000256" key="4">
    <source>
        <dbReference type="ARBA" id="ARBA00022833"/>
    </source>
</evidence>
<evidence type="ECO:0000313" key="11">
    <source>
        <dbReference type="Proteomes" id="UP001318040"/>
    </source>
</evidence>
<dbReference type="PANTHER" id="PTHR46481:SF9">
    <property type="entry name" value="ZINC FINGER BED DOMAIN-CONTAINING PROTEIN 1-LIKE"/>
    <property type="match status" value="1"/>
</dbReference>
<dbReference type="SUPFAM" id="SSF53098">
    <property type="entry name" value="Ribonuclease H-like"/>
    <property type="match status" value="1"/>
</dbReference>
<dbReference type="InterPro" id="IPR008906">
    <property type="entry name" value="HATC_C_dom"/>
</dbReference>
<dbReference type="Pfam" id="PF05699">
    <property type="entry name" value="Dimer_Tnp_hAT"/>
    <property type="match status" value="1"/>
</dbReference>
<keyword evidence="4" id="KW-0862">Zinc</keyword>
<organism evidence="11 13">
    <name type="scientific">Petromyzon marinus</name>
    <name type="common">Sea lamprey</name>
    <dbReference type="NCBI Taxonomy" id="7757"/>
    <lineage>
        <taxon>Eukaryota</taxon>
        <taxon>Metazoa</taxon>
        <taxon>Chordata</taxon>
        <taxon>Craniata</taxon>
        <taxon>Vertebrata</taxon>
        <taxon>Cyclostomata</taxon>
        <taxon>Hyperoartia</taxon>
        <taxon>Petromyzontiformes</taxon>
        <taxon>Petromyzontidae</taxon>
        <taxon>Petromyzon</taxon>
    </lineage>
</organism>
<evidence type="ECO:0000256" key="9">
    <source>
        <dbReference type="PROSITE-ProRule" id="PRU00027"/>
    </source>
</evidence>
<dbReference type="GeneID" id="116942562"/>
<evidence type="ECO:0000313" key="12">
    <source>
        <dbReference type="RefSeq" id="XP_032810557.1"/>
    </source>
</evidence>
<dbReference type="SMART" id="SM00614">
    <property type="entry name" value="ZnF_BED"/>
    <property type="match status" value="1"/>
</dbReference>
<dbReference type="GO" id="GO:0003677">
    <property type="term" value="F:DNA binding"/>
    <property type="evidence" value="ECO:0007669"/>
    <property type="project" value="UniProtKB-KW"/>
</dbReference>
<feature type="domain" description="BED-type" evidence="10">
    <location>
        <begin position="19"/>
        <end position="78"/>
    </location>
</feature>
<name>A0AAJ7T3J0_PETMA</name>
<evidence type="ECO:0000256" key="3">
    <source>
        <dbReference type="ARBA" id="ARBA00022771"/>
    </source>
</evidence>
<proteinExistence type="predicted"/>
<dbReference type="GO" id="GO:0046983">
    <property type="term" value="F:protein dimerization activity"/>
    <property type="evidence" value="ECO:0007669"/>
    <property type="project" value="InterPro"/>
</dbReference>
<reference evidence="11" key="2">
    <citation type="submission" date="2025-05" db="UniProtKB">
        <authorList>
            <consortium name="RefSeq"/>
        </authorList>
    </citation>
    <scope>NUCLEOTIDE SEQUENCE [LARGE SCALE GENOMIC DNA]</scope>
    <source>
        <tissue evidence="12">Sperm</tissue>
    </source>
</reference>
<dbReference type="SUPFAM" id="SSF57667">
    <property type="entry name" value="beta-beta-alpha zinc fingers"/>
    <property type="match status" value="1"/>
</dbReference>
<sequence length="664" mass="73576">MESASTADVDILLFPPEKRIKSAVWEYFGYQKDDKGCLINTGWPICRTCLVAVSNKAGNTSNMMTHLREYHPALHTEASSSAGVSFVSPSSTPATPRSIPLSFAETIEGTRSKKLNRESKEAKALDKAVSYFLAKDMQPFCTVEMPGFKQLVSKLNPKYDMPGRTFFTTKAVPELYNETKAKVQQSLDSACWFSVTTDTWVGCTGKGEPYMSLTVHYIRVTADGEWKLESHCLDTCYIPEDYSGMQIAEAFQEMLQEWRLNVLKLSSVITESATSMKKAFSERMKLQWLGCFGQNLNLAVHKSLKIEIVESAVNLCRNVVSAFNRSWKKKRELTTKQAELGMEQQTLIQDTTTRWGGIYEMVARLLEQRQPVRAVLSADQGNLHLNPMDTDIAILEDLAAVLGPLHEFTDSLASEKYVTVSALRPVLHHILNDILGEKYGDTSLARDLKTCIAGELKSCYASDNVVKILDVCSFLDPRFKSDFVTDLPSVTVDLMECISAVEENIFTTQSAATSTKLESGASSAGASANVTTSTVKEEVPGATGAKTNKLGAILKKITAANQLHKEGTDADDGASLASRVRKEIHHYISEPLYNAESDPLRWWSVRCIDFPLLSKAAEKYLCIPATSVPSEQAFSTPGQIVTPFKSQLSHEHLNMLLFLHHNLK</sequence>
<gene>
    <name evidence="12 13" type="primary">LOC116942562</name>
</gene>
<evidence type="ECO:0000256" key="8">
    <source>
        <dbReference type="ARBA" id="ARBA00023242"/>
    </source>
</evidence>
<dbReference type="RefSeq" id="XP_032810557.1">
    <property type="nucleotide sequence ID" value="XM_032954666.1"/>
</dbReference>
<dbReference type="PROSITE" id="PS50808">
    <property type="entry name" value="ZF_BED"/>
    <property type="match status" value="1"/>
</dbReference>
<comment type="subcellular location">
    <subcellularLocation>
        <location evidence="1">Nucleus</location>
    </subcellularLocation>
</comment>
<dbReference type="RefSeq" id="XP_032810643.1">
    <property type="nucleotide sequence ID" value="XM_032954752.1"/>
</dbReference>
<evidence type="ECO:0000256" key="7">
    <source>
        <dbReference type="ARBA" id="ARBA00023163"/>
    </source>
</evidence>
<keyword evidence="5" id="KW-0805">Transcription regulation</keyword>
<evidence type="ECO:0000256" key="1">
    <source>
        <dbReference type="ARBA" id="ARBA00004123"/>
    </source>
</evidence>
<dbReference type="InterPro" id="IPR036236">
    <property type="entry name" value="Znf_C2H2_sf"/>
</dbReference>
<keyword evidence="6" id="KW-0238">DNA-binding</keyword>
<dbReference type="InterPro" id="IPR003656">
    <property type="entry name" value="Znf_BED"/>
</dbReference>
<reference evidence="13" key="1">
    <citation type="submission" date="2025-04" db="UniProtKB">
        <authorList>
            <consortium name="RefSeq"/>
        </authorList>
    </citation>
    <scope>IDENTIFICATION</scope>
    <source>
        <tissue evidence="13">Sperm</tissue>
    </source>
</reference>
<keyword evidence="11" id="KW-1185">Reference proteome</keyword>
<dbReference type="GO" id="GO:0005634">
    <property type="term" value="C:nucleus"/>
    <property type="evidence" value="ECO:0007669"/>
    <property type="project" value="UniProtKB-SubCell"/>
</dbReference>
<evidence type="ECO:0000259" key="10">
    <source>
        <dbReference type="PROSITE" id="PS50808"/>
    </source>
</evidence>
<evidence type="ECO:0000256" key="6">
    <source>
        <dbReference type="ARBA" id="ARBA00023125"/>
    </source>
</evidence>
<keyword evidence="7" id="KW-0804">Transcription</keyword>
<evidence type="ECO:0000313" key="13">
    <source>
        <dbReference type="RefSeq" id="XP_032810643.1"/>
    </source>
</evidence>
<accession>A0AAJ7T3J0</accession>
<dbReference type="Pfam" id="PF02892">
    <property type="entry name" value="zf-BED"/>
    <property type="match status" value="1"/>
</dbReference>
<dbReference type="AlphaFoldDB" id="A0AAJ7T3J0"/>
<dbReference type="KEGG" id="pmrn:116942562"/>
<evidence type="ECO:0000256" key="2">
    <source>
        <dbReference type="ARBA" id="ARBA00022723"/>
    </source>
</evidence>
<dbReference type="SUPFAM" id="SSF140996">
    <property type="entry name" value="Hermes dimerisation domain"/>
    <property type="match status" value="1"/>
</dbReference>
<evidence type="ECO:0000256" key="5">
    <source>
        <dbReference type="ARBA" id="ARBA00023015"/>
    </source>
</evidence>
<keyword evidence="8" id="KW-0539">Nucleus</keyword>
<dbReference type="Proteomes" id="UP001318040">
    <property type="component" value="Chromosome 1"/>
</dbReference>
<dbReference type="GO" id="GO:0008270">
    <property type="term" value="F:zinc ion binding"/>
    <property type="evidence" value="ECO:0007669"/>
    <property type="project" value="UniProtKB-KW"/>
</dbReference>
<dbReference type="InterPro" id="IPR012337">
    <property type="entry name" value="RNaseH-like_sf"/>
</dbReference>
<dbReference type="InterPro" id="IPR052035">
    <property type="entry name" value="ZnF_BED_domain_contain"/>
</dbReference>
<dbReference type="PANTHER" id="PTHR46481">
    <property type="entry name" value="ZINC FINGER BED DOMAIN-CONTAINING PROTEIN 4"/>
    <property type="match status" value="1"/>
</dbReference>
<keyword evidence="2" id="KW-0479">Metal-binding</keyword>
<keyword evidence="3 9" id="KW-0863">Zinc-finger</keyword>